<evidence type="ECO:0000256" key="1">
    <source>
        <dbReference type="ARBA" id="ARBA00004613"/>
    </source>
</evidence>
<evidence type="ECO:0000313" key="10">
    <source>
        <dbReference type="Proteomes" id="UP000289340"/>
    </source>
</evidence>
<keyword evidence="10" id="KW-1185">Reference proteome</keyword>
<evidence type="ECO:0000313" key="8">
    <source>
        <dbReference type="EMBL" id="KHN09995.1"/>
    </source>
</evidence>
<organism evidence="8">
    <name type="scientific">Glycine soja</name>
    <name type="common">Wild soybean</name>
    <dbReference type="NCBI Taxonomy" id="3848"/>
    <lineage>
        <taxon>Eukaryota</taxon>
        <taxon>Viridiplantae</taxon>
        <taxon>Streptophyta</taxon>
        <taxon>Embryophyta</taxon>
        <taxon>Tracheophyta</taxon>
        <taxon>Spermatophyta</taxon>
        <taxon>Magnoliopsida</taxon>
        <taxon>eudicotyledons</taxon>
        <taxon>Gunneridae</taxon>
        <taxon>Pentapetalae</taxon>
        <taxon>rosids</taxon>
        <taxon>fabids</taxon>
        <taxon>Fabales</taxon>
        <taxon>Fabaceae</taxon>
        <taxon>Papilionoideae</taxon>
        <taxon>50 kb inversion clade</taxon>
        <taxon>NPAAA clade</taxon>
        <taxon>indigoferoid/millettioid clade</taxon>
        <taxon>Phaseoleae</taxon>
        <taxon>Glycine</taxon>
        <taxon>Glycine subgen. Soja</taxon>
    </lineage>
</organism>
<dbReference type="GO" id="GO:0009506">
    <property type="term" value="C:plasmodesma"/>
    <property type="evidence" value="ECO:0007669"/>
    <property type="project" value="TreeGrafter"/>
</dbReference>
<evidence type="ECO:0000256" key="7">
    <source>
        <dbReference type="SAM" id="SignalP"/>
    </source>
</evidence>
<comment type="subcellular location">
    <subcellularLocation>
        <location evidence="1">Secreted</location>
    </subcellularLocation>
</comment>
<reference evidence="8" key="1">
    <citation type="submission" date="2014-07" db="EMBL/GenBank/DDBJ databases">
        <title>Identification of a novel salt tolerance gene in wild soybean by whole-genome sequencing.</title>
        <authorList>
            <person name="Lam H.-M."/>
            <person name="Qi X."/>
            <person name="Li M.-W."/>
            <person name="Liu X."/>
            <person name="Xie M."/>
            <person name="Ni M."/>
            <person name="Xu X."/>
        </authorList>
    </citation>
    <scope>NUCLEOTIDE SEQUENCE [LARGE SCALE GENOMIC DNA]</scope>
    <source>
        <tissue evidence="8">Root</tissue>
    </source>
</reference>
<dbReference type="Proteomes" id="UP000053555">
    <property type="component" value="Unassembled WGS sequence"/>
</dbReference>
<dbReference type="PANTHER" id="PTHR33136">
    <property type="entry name" value="RAPID ALKALINIZATION FACTOR-LIKE"/>
    <property type="match status" value="1"/>
</dbReference>
<proteinExistence type="inferred from homology"/>
<dbReference type="EMBL" id="QZWG01000011">
    <property type="protein sequence ID" value="RZB81582.1"/>
    <property type="molecule type" value="Genomic_DNA"/>
</dbReference>
<feature type="signal peptide" evidence="7">
    <location>
        <begin position="1"/>
        <end position="22"/>
    </location>
</feature>
<feature type="chain" id="PRO_5040562739" evidence="7">
    <location>
        <begin position="23"/>
        <end position="111"/>
    </location>
</feature>
<evidence type="ECO:0000256" key="4">
    <source>
        <dbReference type="ARBA" id="ARBA00022702"/>
    </source>
</evidence>
<dbReference type="EMBL" id="KN664917">
    <property type="protein sequence ID" value="KHN09995.1"/>
    <property type="molecule type" value="Genomic_DNA"/>
</dbReference>
<dbReference type="GO" id="GO:0040008">
    <property type="term" value="P:regulation of growth"/>
    <property type="evidence" value="ECO:0007669"/>
    <property type="project" value="UniProtKB-ARBA"/>
</dbReference>
<dbReference type="GO" id="GO:0019722">
    <property type="term" value="P:calcium-mediated signaling"/>
    <property type="evidence" value="ECO:0007669"/>
    <property type="project" value="TreeGrafter"/>
</dbReference>
<dbReference type="SMR" id="A0A0B2PLJ0"/>
<reference evidence="9 10" key="2">
    <citation type="submission" date="2018-09" db="EMBL/GenBank/DDBJ databases">
        <title>A high-quality reference genome of wild soybean provides a powerful tool to mine soybean genomes.</title>
        <authorList>
            <person name="Xie M."/>
            <person name="Chung C.Y.L."/>
            <person name="Li M.-W."/>
            <person name="Wong F.-L."/>
            <person name="Chan T.-F."/>
            <person name="Lam H.-M."/>
        </authorList>
    </citation>
    <scope>NUCLEOTIDE SEQUENCE [LARGE SCALE GENOMIC DNA]</scope>
    <source>
        <strain evidence="10">cv. W05</strain>
        <tissue evidence="9">Hypocotyl of etiolated seedlings</tissue>
    </source>
</reference>
<evidence type="ECO:0000256" key="5">
    <source>
        <dbReference type="ARBA" id="ARBA00022729"/>
    </source>
</evidence>
<protein>
    <submittedName>
        <fullName evidence="9">Protein RALF-like 19</fullName>
    </submittedName>
</protein>
<keyword evidence="6" id="KW-1015">Disulfide bond</keyword>
<evidence type="ECO:0000256" key="3">
    <source>
        <dbReference type="ARBA" id="ARBA00022525"/>
    </source>
</evidence>
<keyword evidence="3" id="KW-0964">Secreted</keyword>
<evidence type="ECO:0000313" key="9">
    <source>
        <dbReference type="EMBL" id="RZB81582.1"/>
    </source>
</evidence>
<keyword evidence="5 7" id="KW-0732">Signal</keyword>
<name>A0A0B2PLJ0_GLYSO</name>
<dbReference type="PANTHER" id="PTHR33136:SF89">
    <property type="entry name" value="PROTEIN RALF-LIKE 19"/>
    <property type="match status" value="1"/>
</dbReference>
<evidence type="ECO:0000256" key="6">
    <source>
        <dbReference type="ARBA" id="ARBA00023157"/>
    </source>
</evidence>
<dbReference type="AlphaFoldDB" id="A0A0B2PLJ0"/>
<dbReference type="GO" id="GO:0005576">
    <property type="term" value="C:extracellular region"/>
    <property type="evidence" value="ECO:0007669"/>
    <property type="project" value="UniProtKB-SubCell"/>
</dbReference>
<dbReference type="InterPro" id="IPR008801">
    <property type="entry name" value="RALF"/>
</dbReference>
<dbReference type="Gramene" id="XM_028331090.1">
    <property type="protein sequence ID" value="XP_028186891.1"/>
    <property type="gene ID" value="LOC114373596"/>
</dbReference>
<evidence type="ECO:0000256" key="2">
    <source>
        <dbReference type="ARBA" id="ARBA00009178"/>
    </source>
</evidence>
<comment type="similarity">
    <text evidence="2">Belongs to the plant rapid alkalinization factor (RALF) family.</text>
</comment>
<gene>
    <name evidence="9" type="ORF">D0Y65_031037</name>
    <name evidence="8" type="ORF">glysoja_026895</name>
</gene>
<keyword evidence="4" id="KW-0372">Hormone</keyword>
<dbReference type="GO" id="GO:0005179">
    <property type="term" value="F:hormone activity"/>
    <property type="evidence" value="ECO:0007669"/>
    <property type="project" value="UniProtKB-KW"/>
</dbReference>
<sequence length="111" mass="12506">MNFKPWLSFLLLALALAMVAEASSVHHEYGFHVNAVVHDLIGDDNEMLLDSESNRRTLTGRQRYISYGALNANNVPCGNRGRSYYNCQQRGRANPYNRGCTKITHCARDTS</sequence>
<dbReference type="Pfam" id="PF05498">
    <property type="entry name" value="RALF"/>
    <property type="match status" value="1"/>
</dbReference>
<accession>A0A0B2PLJ0</accession>
<dbReference type="Proteomes" id="UP000289340">
    <property type="component" value="Chromosome 11"/>
</dbReference>